<dbReference type="EMBL" id="BDIP01006876">
    <property type="protein sequence ID" value="GIQ90921.1"/>
    <property type="molecule type" value="Genomic_DNA"/>
</dbReference>
<keyword evidence="2" id="KW-1185">Reference proteome</keyword>
<name>A0A9K3DA49_9EUKA</name>
<dbReference type="GO" id="GO:0005634">
    <property type="term" value="C:nucleus"/>
    <property type="evidence" value="ECO:0007669"/>
    <property type="project" value="TreeGrafter"/>
</dbReference>
<comment type="caution">
    <text evidence="1">The sequence shown here is derived from an EMBL/GenBank/DDBJ whole genome shotgun (WGS) entry which is preliminary data.</text>
</comment>
<organism evidence="1 2">
    <name type="scientific">Kipferlia bialata</name>
    <dbReference type="NCBI Taxonomy" id="797122"/>
    <lineage>
        <taxon>Eukaryota</taxon>
        <taxon>Metamonada</taxon>
        <taxon>Carpediemonas-like organisms</taxon>
        <taxon>Kipferlia</taxon>
    </lineage>
</organism>
<dbReference type="PANTHER" id="PTHR12133:SF2">
    <property type="entry name" value="TRNA (ADENINE(58)-N(1))-METHYLTRANSFERASE CATALYTIC SUBUNIT TRMT61A"/>
    <property type="match status" value="1"/>
</dbReference>
<evidence type="ECO:0000313" key="2">
    <source>
        <dbReference type="Proteomes" id="UP000265618"/>
    </source>
</evidence>
<feature type="non-terminal residue" evidence="1">
    <location>
        <position position="1"/>
    </location>
</feature>
<sequence length="98" mass="10557">MAIPPSLHPNRDNGRRMALGDNVILSVGDKHEPVQLRAGAAFVCHLGKFPHEMMVGKCLGEKIYSPTASGFIFAVPMIPDTWSKAVSARSAIVYPPDA</sequence>
<reference evidence="1 2" key="1">
    <citation type="journal article" date="2018" name="PLoS ONE">
        <title>The draft genome of Kipferlia bialata reveals reductive genome evolution in fornicate parasites.</title>
        <authorList>
            <person name="Tanifuji G."/>
            <person name="Takabayashi S."/>
            <person name="Kume K."/>
            <person name="Takagi M."/>
            <person name="Nakayama T."/>
            <person name="Kamikawa R."/>
            <person name="Inagaki Y."/>
            <person name="Hashimoto T."/>
        </authorList>
    </citation>
    <scope>NUCLEOTIDE SEQUENCE [LARGE SCALE GENOMIC DNA]</scope>
    <source>
        <strain evidence="1">NY0173</strain>
    </source>
</reference>
<dbReference type="GO" id="GO:0160107">
    <property type="term" value="F:tRNA (adenine(58)-N1)-methyltransferase activity"/>
    <property type="evidence" value="ECO:0007669"/>
    <property type="project" value="InterPro"/>
</dbReference>
<dbReference type="OrthoDB" id="1925287at2759"/>
<dbReference type="Proteomes" id="UP000265618">
    <property type="component" value="Unassembled WGS sequence"/>
</dbReference>
<protein>
    <submittedName>
        <fullName evidence="1">Uncharacterized protein</fullName>
    </submittedName>
</protein>
<proteinExistence type="predicted"/>
<dbReference type="GO" id="GO:0030488">
    <property type="term" value="P:tRNA methylation"/>
    <property type="evidence" value="ECO:0007669"/>
    <property type="project" value="InterPro"/>
</dbReference>
<gene>
    <name evidence="1" type="ORF">KIPB_013922</name>
</gene>
<dbReference type="GO" id="GO:0031515">
    <property type="term" value="C:tRNA (m1A) methyltransferase complex"/>
    <property type="evidence" value="ECO:0007669"/>
    <property type="project" value="InterPro"/>
</dbReference>
<dbReference type="PANTHER" id="PTHR12133">
    <property type="entry name" value="TRNA (ADENINE(58)-N(1))-METHYLTRANSFERASE"/>
    <property type="match status" value="1"/>
</dbReference>
<accession>A0A9K3DA49</accession>
<evidence type="ECO:0000313" key="1">
    <source>
        <dbReference type="EMBL" id="GIQ90921.1"/>
    </source>
</evidence>
<dbReference type="Gene3D" id="3.10.330.20">
    <property type="match status" value="1"/>
</dbReference>
<dbReference type="AlphaFoldDB" id="A0A9K3DA49"/>
<dbReference type="InterPro" id="IPR014816">
    <property type="entry name" value="tRNA_MeTrfase_Gcd14"/>
</dbReference>